<keyword evidence="1" id="KW-1133">Transmembrane helix</keyword>
<name>A0A4S4BQ45_9BACL</name>
<comment type="caution">
    <text evidence="2">The sequence shown here is derived from an EMBL/GenBank/DDBJ whole genome shotgun (WGS) entry which is preliminary data.</text>
</comment>
<proteinExistence type="predicted"/>
<keyword evidence="1" id="KW-0812">Transmembrane</keyword>
<evidence type="ECO:0000256" key="1">
    <source>
        <dbReference type="SAM" id="Phobius"/>
    </source>
</evidence>
<keyword evidence="3" id="KW-1185">Reference proteome</keyword>
<organism evidence="2 3">
    <name type="scientific">Cohnella fermenti</name>
    <dbReference type="NCBI Taxonomy" id="2565925"/>
    <lineage>
        <taxon>Bacteria</taxon>
        <taxon>Bacillati</taxon>
        <taxon>Bacillota</taxon>
        <taxon>Bacilli</taxon>
        <taxon>Bacillales</taxon>
        <taxon>Paenibacillaceae</taxon>
        <taxon>Cohnella</taxon>
    </lineage>
</organism>
<feature type="transmembrane region" description="Helical" evidence="1">
    <location>
        <begin position="50"/>
        <end position="69"/>
    </location>
</feature>
<evidence type="ECO:0000313" key="2">
    <source>
        <dbReference type="EMBL" id="THF74718.1"/>
    </source>
</evidence>
<feature type="transmembrane region" description="Helical" evidence="1">
    <location>
        <begin position="6"/>
        <end position="29"/>
    </location>
</feature>
<dbReference type="EMBL" id="SSOB01000038">
    <property type="protein sequence ID" value="THF74718.1"/>
    <property type="molecule type" value="Genomic_DNA"/>
</dbReference>
<accession>A0A4S4BQ45</accession>
<sequence>MGIASSAWSTGLALLLIFATGTAWFLALHPGLIWRMLRAQRPSRGARLRLVRLLALACGAASFAILWLAGG</sequence>
<dbReference type="AlphaFoldDB" id="A0A4S4BQ45"/>
<evidence type="ECO:0000313" key="3">
    <source>
        <dbReference type="Proteomes" id="UP000310636"/>
    </source>
</evidence>
<keyword evidence="1" id="KW-0472">Membrane</keyword>
<gene>
    <name evidence="2" type="ORF">E6C55_24215</name>
</gene>
<dbReference type="Proteomes" id="UP000310636">
    <property type="component" value="Unassembled WGS sequence"/>
</dbReference>
<protein>
    <submittedName>
        <fullName evidence="2">Uncharacterized protein</fullName>
    </submittedName>
</protein>
<reference evidence="2 3" key="1">
    <citation type="submission" date="2019-04" db="EMBL/GenBank/DDBJ databases">
        <title>Cohnella sp. nov. isolated from preserved vegetables.</title>
        <authorList>
            <person name="Lin S.-Y."/>
            <person name="Hung M.-H."/>
            <person name="Young C.-C."/>
        </authorList>
    </citation>
    <scope>NUCLEOTIDE SEQUENCE [LARGE SCALE GENOMIC DNA]</scope>
    <source>
        <strain evidence="2 3">CC-MHH1044</strain>
    </source>
</reference>
<dbReference type="RefSeq" id="WP_136372406.1">
    <property type="nucleotide sequence ID" value="NZ_SSOB01000038.1"/>
</dbReference>